<comment type="similarity">
    <text evidence="11 12">Belongs to the TonB-dependent receptor family.</text>
</comment>
<keyword evidence="6" id="KW-0408">Iron</keyword>
<evidence type="ECO:0000313" key="14">
    <source>
        <dbReference type="EMBL" id="UVW34372.1"/>
    </source>
</evidence>
<keyword evidence="8 12" id="KW-0798">TonB box</keyword>
<name>A0ABY5TKJ6_9GAMM</name>
<reference evidence="14" key="1">
    <citation type="submission" date="2022-08" db="EMBL/GenBank/DDBJ databases">
        <title>Catabolic pathway analysis in culturable SAR92 clade bacteria reveals their overlooked roles in DMSP degradation in coastal seas.</title>
        <authorList>
            <person name="He X."/>
            <person name="Zhang X."/>
            <person name="Zhang Y."/>
        </authorList>
    </citation>
    <scope>NUCLEOTIDE SEQUENCE</scope>
    <source>
        <strain evidence="14">H455</strain>
    </source>
</reference>
<evidence type="ECO:0000256" key="3">
    <source>
        <dbReference type="ARBA" id="ARBA00022452"/>
    </source>
</evidence>
<keyword evidence="15" id="KW-1185">Reference proteome</keyword>
<dbReference type="SMART" id="SM00965">
    <property type="entry name" value="STN"/>
    <property type="match status" value="1"/>
</dbReference>
<gene>
    <name evidence="14" type="ORF">NYF23_10135</name>
</gene>
<dbReference type="InterPro" id="IPR036942">
    <property type="entry name" value="Beta-barrel_TonB_sf"/>
</dbReference>
<dbReference type="Pfam" id="PF07715">
    <property type="entry name" value="Plug"/>
    <property type="match status" value="1"/>
</dbReference>
<evidence type="ECO:0000256" key="2">
    <source>
        <dbReference type="ARBA" id="ARBA00022448"/>
    </source>
</evidence>
<dbReference type="InterPro" id="IPR012910">
    <property type="entry name" value="Plug_dom"/>
</dbReference>
<evidence type="ECO:0000256" key="4">
    <source>
        <dbReference type="ARBA" id="ARBA00022496"/>
    </source>
</evidence>
<dbReference type="Gene3D" id="2.40.170.20">
    <property type="entry name" value="TonB-dependent receptor, beta-barrel domain"/>
    <property type="match status" value="1"/>
</dbReference>
<protein>
    <submittedName>
        <fullName evidence="14">TonB-dependent receptor</fullName>
    </submittedName>
</protein>
<keyword evidence="4" id="KW-0410">Iron transport</keyword>
<evidence type="ECO:0000256" key="9">
    <source>
        <dbReference type="ARBA" id="ARBA00023136"/>
    </source>
</evidence>
<evidence type="ECO:0000259" key="13">
    <source>
        <dbReference type="SMART" id="SM00965"/>
    </source>
</evidence>
<evidence type="ECO:0000256" key="8">
    <source>
        <dbReference type="ARBA" id="ARBA00023077"/>
    </source>
</evidence>
<keyword evidence="7" id="KW-0406">Ion transport</keyword>
<evidence type="ECO:0000256" key="1">
    <source>
        <dbReference type="ARBA" id="ARBA00004571"/>
    </source>
</evidence>
<dbReference type="InterPro" id="IPR000531">
    <property type="entry name" value="Beta-barrel_TonB"/>
</dbReference>
<keyword evidence="5 11" id="KW-0812">Transmembrane</keyword>
<dbReference type="Pfam" id="PF00593">
    <property type="entry name" value="TonB_dep_Rec_b-barrel"/>
    <property type="match status" value="1"/>
</dbReference>
<evidence type="ECO:0000256" key="6">
    <source>
        <dbReference type="ARBA" id="ARBA00023004"/>
    </source>
</evidence>
<evidence type="ECO:0000256" key="12">
    <source>
        <dbReference type="RuleBase" id="RU003357"/>
    </source>
</evidence>
<dbReference type="PANTHER" id="PTHR32552:SF81">
    <property type="entry name" value="TONB-DEPENDENT OUTER MEMBRANE RECEPTOR"/>
    <property type="match status" value="1"/>
</dbReference>
<dbReference type="Proteomes" id="UP001059934">
    <property type="component" value="Chromosome"/>
</dbReference>
<sequence>MDVSFIKLKAIPFFKIKLLTKVIATSLGLSASVGLVQAVENDRQYYDIAPNTMSEALKVFALETDSEVLFSPSLVANKSMGGLKGEYTRQQALTTMLADAGLVAETSDEKVFMVVSSQDERNRARANIAAGDAGMGVAEKKGYRNSGIEEVTVTANKREQDLQDVAMSLSALTGDDLNRIGAVGAQDYLAQIPGVNYNAQGKGRSPVIVRGISTISTTILSDAQSTSAIYIDNLPSLQRWGAWTNTDPNTFDVERVEVLRGPQGTLFGSGALGGALRVINNKPNASEFQSSIDLGQSFTQGGDDSNSINAMLNIPLVDDELALRVVAFSRNDGGYIDNTRRDEKNVNGGEMEGGRLMLAYMPNEDLSLRLTATHQADIVDDSSATFRDKDDGPRYAYDGVIPEFSDVSISIYNLSADYDLGDALLTSSTTYSKRDSLINLDLASLVDAIFDTGLEPDENGYSLTEEVETFAQEIRLVSQGDGPMQWTVGAFYLDQKIDTFQDWTADNLGDLVQQTQFFPHITEMAVFGELTYQITDEIFVTGGGRWFDNSFEFEIPINIGALANSTLPLTDEVSSSFTPKVALSYYINDDSHIYTSATKGFRVGQINTTVAPEAGVPASYDPDSLWNYEVGLKTLLLNGHLKLNMAAYYIDWTDIQLQRTIKTDDDRVFNFNDNAGDATSKGIEVELTYLPNENWEVGTAFSYVDATLETVAGDTGLTPGSTLPGTPDFTMANYVQYVENEMSNDLAGYVRLSHQHVGQMVSNINNADYLYSDTYNSFNLRGGLQYRNYEVALYIDNLLNNDAATSKYDMDLFNVNTFRAFRLKPRTMGLTFRVDF</sequence>
<dbReference type="PANTHER" id="PTHR32552">
    <property type="entry name" value="FERRICHROME IRON RECEPTOR-RELATED"/>
    <property type="match status" value="1"/>
</dbReference>
<keyword evidence="2 11" id="KW-0813">Transport</keyword>
<evidence type="ECO:0000256" key="7">
    <source>
        <dbReference type="ARBA" id="ARBA00023065"/>
    </source>
</evidence>
<accession>A0ABY5TKJ6</accession>
<keyword evidence="10 11" id="KW-0998">Cell outer membrane</keyword>
<evidence type="ECO:0000313" key="15">
    <source>
        <dbReference type="Proteomes" id="UP001059934"/>
    </source>
</evidence>
<dbReference type="Gene3D" id="3.55.50.30">
    <property type="match status" value="1"/>
</dbReference>
<evidence type="ECO:0000256" key="11">
    <source>
        <dbReference type="PROSITE-ProRule" id="PRU01360"/>
    </source>
</evidence>
<evidence type="ECO:0000256" key="5">
    <source>
        <dbReference type="ARBA" id="ARBA00022692"/>
    </source>
</evidence>
<feature type="domain" description="Secretin/TonB short N-terminal" evidence="13">
    <location>
        <begin position="66"/>
        <end position="117"/>
    </location>
</feature>
<keyword evidence="9 11" id="KW-0472">Membrane</keyword>
<dbReference type="InterPro" id="IPR039426">
    <property type="entry name" value="TonB-dep_rcpt-like"/>
</dbReference>
<keyword evidence="14" id="KW-0675">Receptor</keyword>
<dbReference type="SUPFAM" id="SSF56935">
    <property type="entry name" value="Porins"/>
    <property type="match status" value="1"/>
</dbReference>
<dbReference type="InterPro" id="IPR011662">
    <property type="entry name" value="Secretin/TonB_short_N"/>
</dbReference>
<keyword evidence="3 11" id="KW-1134">Transmembrane beta strand</keyword>
<proteinExistence type="inferred from homology"/>
<organism evidence="14 15">
    <name type="scientific">SAR92 clade bacterium H455</name>
    <dbReference type="NCBI Taxonomy" id="2974818"/>
    <lineage>
        <taxon>Bacteria</taxon>
        <taxon>Pseudomonadati</taxon>
        <taxon>Pseudomonadota</taxon>
        <taxon>Gammaproteobacteria</taxon>
        <taxon>Cellvibrionales</taxon>
        <taxon>Porticoccaceae</taxon>
        <taxon>SAR92 clade</taxon>
    </lineage>
</organism>
<evidence type="ECO:0000256" key="10">
    <source>
        <dbReference type="ARBA" id="ARBA00023237"/>
    </source>
</evidence>
<dbReference type="EMBL" id="CP103416">
    <property type="protein sequence ID" value="UVW34372.1"/>
    <property type="molecule type" value="Genomic_DNA"/>
</dbReference>
<dbReference type="PROSITE" id="PS52016">
    <property type="entry name" value="TONB_DEPENDENT_REC_3"/>
    <property type="match status" value="1"/>
</dbReference>
<comment type="subcellular location">
    <subcellularLocation>
        <location evidence="1 11">Cell outer membrane</location>
        <topology evidence="1 11">Multi-pass membrane protein</topology>
    </subcellularLocation>
</comment>